<dbReference type="Proteomes" id="UP001379949">
    <property type="component" value="Unassembled WGS sequence"/>
</dbReference>
<proteinExistence type="predicted"/>
<protein>
    <submittedName>
        <fullName evidence="1">DUF3108 domain-containing protein</fullName>
    </submittedName>
</protein>
<dbReference type="RefSeq" id="WP_341566738.1">
    <property type="nucleotide sequence ID" value="NZ_JBAKAR010000003.1"/>
</dbReference>
<gene>
    <name evidence="1" type="ORF">V6242_06695</name>
</gene>
<name>A0ABU9G2W7_9GAMM</name>
<evidence type="ECO:0000313" key="1">
    <source>
        <dbReference type="EMBL" id="MEL0612828.1"/>
    </source>
</evidence>
<dbReference type="InterPro" id="IPR021457">
    <property type="entry name" value="DUF3108"/>
</dbReference>
<reference evidence="1 2" key="1">
    <citation type="submission" date="2024-02" db="EMBL/GenBank/DDBJ databases">
        <title>Bacteria isolated from the canopy kelp, Nereocystis luetkeana.</title>
        <authorList>
            <person name="Pfister C.A."/>
            <person name="Younker I.T."/>
            <person name="Light S.H."/>
        </authorList>
    </citation>
    <scope>NUCLEOTIDE SEQUENCE [LARGE SCALE GENOMIC DNA]</scope>
    <source>
        <strain evidence="1 2">TI.4.07</strain>
    </source>
</reference>
<dbReference type="EMBL" id="JBAKAR010000003">
    <property type="protein sequence ID" value="MEL0612828.1"/>
    <property type="molecule type" value="Genomic_DNA"/>
</dbReference>
<sequence length="244" mass="27811">MGIHKILITSIITLLVLPILPAYGATDAKDSFLVPYTAVYSTVWKKGLTVKVKGTQSLTQQADGNWHFSFTADNLFASLNEQSTFSVEKYQIIPSHYLYESSAFGKKRKAELRFDWSKMSVRNNVKNKPWSMAIEPKTVDKLSVQLQIREDLKQGKTNLSYLIADGGYTKNWRFKRLQTETIDTTLGRLEAIKVTRINDAKSKKQTSFWFAPSHDFLLVKLTHKEKDGDSYTLDIESLETLSES</sequence>
<comment type="caution">
    <text evidence="1">The sequence shown here is derived from an EMBL/GenBank/DDBJ whole genome shotgun (WGS) entry which is preliminary data.</text>
</comment>
<organism evidence="1 2">
    <name type="scientific">Marinomonas arenicola</name>
    <dbReference type="NCBI Taxonomy" id="569601"/>
    <lineage>
        <taxon>Bacteria</taxon>
        <taxon>Pseudomonadati</taxon>
        <taxon>Pseudomonadota</taxon>
        <taxon>Gammaproteobacteria</taxon>
        <taxon>Oceanospirillales</taxon>
        <taxon>Oceanospirillaceae</taxon>
        <taxon>Marinomonas</taxon>
    </lineage>
</organism>
<evidence type="ECO:0000313" key="2">
    <source>
        <dbReference type="Proteomes" id="UP001379949"/>
    </source>
</evidence>
<accession>A0ABU9G2W7</accession>
<dbReference type="Pfam" id="PF11306">
    <property type="entry name" value="DUF3108"/>
    <property type="match status" value="1"/>
</dbReference>
<keyword evidence="2" id="KW-1185">Reference proteome</keyword>